<dbReference type="AlphaFoldDB" id="A0A6G6Y714"/>
<name>A0A6G6Y714_9SPHN</name>
<proteinExistence type="predicted"/>
<protein>
    <submittedName>
        <fullName evidence="1">Uncharacterized protein</fullName>
    </submittedName>
</protein>
<accession>A0A6G6Y714</accession>
<evidence type="ECO:0000313" key="1">
    <source>
        <dbReference type="EMBL" id="QIG80587.1"/>
    </source>
</evidence>
<organism evidence="1 2">
    <name type="scientific">Stakelama tenebrarum</name>
    <dbReference type="NCBI Taxonomy" id="2711215"/>
    <lineage>
        <taxon>Bacteria</taxon>
        <taxon>Pseudomonadati</taxon>
        <taxon>Pseudomonadota</taxon>
        <taxon>Alphaproteobacteria</taxon>
        <taxon>Sphingomonadales</taxon>
        <taxon>Sphingomonadaceae</taxon>
        <taxon>Stakelama</taxon>
    </lineage>
</organism>
<reference evidence="1 2" key="1">
    <citation type="submission" date="2020-02" db="EMBL/GenBank/DDBJ databases">
        <authorList>
            <person name="Zheng R.K."/>
            <person name="Sun C.M."/>
        </authorList>
    </citation>
    <scope>NUCLEOTIDE SEQUENCE [LARGE SCALE GENOMIC DNA]</scope>
    <source>
        <strain evidence="2">zrk23</strain>
    </source>
</reference>
<dbReference type="KEGG" id="spzr:G5C33_12885"/>
<evidence type="ECO:0000313" key="2">
    <source>
        <dbReference type="Proteomes" id="UP000501568"/>
    </source>
</evidence>
<sequence length="131" mass="14340">MSAAGDRQVVVADDLRARVAEIKAFRGFEASKWWLAFYLGGAVERLERSVPQLAVLGAINLDDNDCGFLYPKIETASKPVRITEVVAAVQAICSDCGVQLLHVDVDTSPSVVNSRFELLIDFEKPVGERFA</sequence>
<keyword evidence="2" id="KW-1185">Reference proteome</keyword>
<gene>
    <name evidence="1" type="ORF">G5C33_12885</name>
</gene>
<dbReference type="Proteomes" id="UP000501568">
    <property type="component" value="Chromosome"/>
</dbReference>
<dbReference type="EMBL" id="CP049109">
    <property type="protein sequence ID" value="QIG80587.1"/>
    <property type="molecule type" value="Genomic_DNA"/>
</dbReference>
<dbReference type="RefSeq" id="WP_165327594.1">
    <property type="nucleotide sequence ID" value="NZ_CP049109.1"/>
</dbReference>